<dbReference type="AlphaFoldDB" id="A0A383AH01"/>
<dbReference type="EMBL" id="UINC01192172">
    <property type="protein sequence ID" value="SVE07176.1"/>
    <property type="molecule type" value="Genomic_DNA"/>
</dbReference>
<protein>
    <submittedName>
        <fullName evidence="1">Uncharacterized protein</fullName>
    </submittedName>
</protein>
<name>A0A383AH01_9ZZZZ</name>
<evidence type="ECO:0000313" key="1">
    <source>
        <dbReference type="EMBL" id="SVE07176.1"/>
    </source>
</evidence>
<sequence>MKKILHIILISLFCLTIVTCAKKDDSDSSCTLCSVSTAKITGKISGSGASSRSSFATSSASTPDKIMAMYNHGKSNKEFTIQSDGSFEVDTSLLNRDDLVIFVVNSNSKTILGHLNLVATNEENLELLDSSKMESDLSLGDIDCADNCSSAETLSTTTSFKSS</sequence>
<feature type="non-terminal residue" evidence="1">
    <location>
        <position position="163"/>
    </location>
</feature>
<proteinExistence type="predicted"/>
<gene>
    <name evidence="1" type="ORF">METZ01_LOCUS460030</name>
</gene>
<reference evidence="1" key="1">
    <citation type="submission" date="2018-05" db="EMBL/GenBank/DDBJ databases">
        <authorList>
            <person name="Lanie J.A."/>
            <person name="Ng W.-L."/>
            <person name="Kazmierczak K.M."/>
            <person name="Andrzejewski T.M."/>
            <person name="Davidsen T.M."/>
            <person name="Wayne K.J."/>
            <person name="Tettelin H."/>
            <person name="Glass J.I."/>
            <person name="Rusch D."/>
            <person name="Podicherti R."/>
            <person name="Tsui H.-C.T."/>
            <person name="Winkler M.E."/>
        </authorList>
    </citation>
    <scope>NUCLEOTIDE SEQUENCE</scope>
</reference>
<organism evidence="1">
    <name type="scientific">marine metagenome</name>
    <dbReference type="NCBI Taxonomy" id="408172"/>
    <lineage>
        <taxon>unclassified sequences</taxon>
        <taxon>metagenomes</taxon>
        <taxon>ecological metagenomes</taxon>
    </lineage>
</organism>
<accession>A0A383AH01</accession>